<evidence type="ECO:0000313" key="4">
    <source>
        <dbReference type="Proteomes" id="UP000184526"/>
    </source>
</evidence>
<keyword evidence="2" id="KW-0446">Lipid-binding</keyword>
<protein>
    <submittedName>
        <fullName evidence="3">EDD domain protein, DegV family</fullName>
    </submittedName>
</protein>
<dbReference type="EMBL" id="FQXP01000005">
    <property type="protein sequence ID" value="SHH79653.1"/>
    <property type="molecule type" value="Genomic_DNA"/>
</dbReference>
<dbReference type="OrthoDB" id="9781230at2"/>
<dbReference type="InterPro" id="IPR003797">
    <property type="entry name" value="DegV"/>
</dbReference>
<dbReference type="RefSeq" id="WP_072831325.1">
    <property type="nucleotide sequence ID" value="NZ_FQXP01000005.1"/>
</dbReference>
<name>A0A1M5VXJ9_9CLOT</name>
<dbReference type="InterPro" id="IPR043168">
    <property type="entry name" value="DegV_C"/>
</dbReference>
<evidence type="ECO:0000313" key="3">
    <source>
        <dbReference type="EMBL" id="SHH79653.1"/>
    </source>
</evidence>
<dbReference type="NCBIfam" id="TIGR00762">
    <property type="entry name" value="DegV"/>
    <property type="match status" value="1"/>
</dbReference>
<dbReference type="STRING" id="1121306.SAMN02745196_01410"/>
<dbReference type="Proteomes" id="UP000184526">
    <property type="component" value="Unassembled WGS sequence"/>
</dbReference>
<dbReference type="GO" id="GO:0008289">
    <property type="term" value="F:lipid binding"/>
    <property type="evidence" value="ECO:0007669"/>
    <property type="project" value="UniProtKB-KW"/>
</dbReference>
<dbReference type="Gene3D" id="3.30.1180.10">
    <property type="match status" value="1"/>
</dbReference>
<dbReference type="AlphaFoldDB" id="A0A1M5VXJ9"/>
<dbReference type="PANTHER" id="PTHR33434:SF3">
    <property type="entry name" value="DEGV DOMAIN-CONTAINING PROTEIN YITS"/>
    <property type="match status" value="1"/>
</dbReference>
<evidence type="ECO:0000256" key="1">
    <source>
        <dbReference type="ARBA" id="ARBA00003238"/>
    </source>
</evidence>
<gene>
    <name evidence="3" type="ORF">SAMN02745196_01410</name>
</gene>
<comment type="function">
    <text evidence="1">May bind long-chain fatty acids, such as palmitate, and may play a role in lipid transport or fatty acid metabolism.</text>
</comment>
<dbReference type="PROSITE" id="PS51482">
    <property type="entry name" value="DEGV"/>
    <property type="match status" value="1"/>
</dbReference>
<reference evidence="3 4" key="1">
    <citation type="submission" date="2016-11" db="EMBL/GenBank/DDBJ databases">
        <authorList>
            <person name="Jaros S."/>
            <person name="Januszkiewicz K."/>
            <person name="Wedrychowicz H."/>
        </authorList>
    </citation>
    <scope>NUCLEOTIDE SEQUENCE [LARGE SCALE GENOMIC DNA]</scope>
    <source>
        <strain evidence="3 4">DSM 3089</strain>
    </source>
</reference>
<sequence>MEKIAIITDSTADLDVKYAEENNIIILPFRIIYKDREYRDNIDIKAQEVYDNIKVEIPTSSLPSMADIEDAFNKFTEEGYTHVIAVTLSTGLSGINNAIKLVSENFPELTTTVFDSRSISEGEGYIVKEVRRMIDEGKSYEEIVDTLPKIRSSIKIFFIVDTLEYLVKGGRIGKVTGAIGTILNLKPIICVGEDGKYFTYDKVRGKKQAVKRIHELAIESLKAGKELGIYDGNGKVDADKLYEELKSWCSDNKVGTVRRAGSISPVAGVHSGPGLIAIAIVDK</sequence>
<proteinExistence type="predicted"/>
<accession>A0A1M5VXJ9</accession>
<dbReference type="InterPro" id="IPR050270">
    <property type="entry name" value="DegV_domain_contain"/>
</dbReference>
<dbReference type="PANTHER" id="PTHR33434">
    <property type="entry name" value="DEGV DOMAIN-CONTAINING PROTEIN DR_1986-RELATED"/>
    <property type="match status" value="1"/>
</dbReference>
<organism evidence="3 4">
    <name type="scientific">Clostridium collagenovorans DSM 3089</name>
    <dbReference type="NCBI Taxonomy" id="1121306"/>
    <lineage>
        <taxon>Bacteria</taxon>
        <taxon>Bacillati</taxon>
        <taxon>Bacillota</taxon>
        <taxon>Clostridia</taxon>
        <taxon>Eubacteriales</taxon>
        <taxon>Clostridiaceae</taxon>
        <taxon>Clostridium</taxon>
    </lineage>
</organism>
<dbReference type="SUPFAM" id="SSF82549">
    <property type="entry name" value="DAK1/DegV-like"/>
    <property type="match status" value="1"/>
</dbReference>
<keyword evidence="4" id="KW-1185">Reference proteome</keyword>
<evidence type="ECO:0000256" key="2">
    <source>
        <dbReference type="ARBA" id="ARBA00023121"/>
    </source>
</evidence>
<dbReference type="Pfam" id="PF02645">
    <property type="entry name" value="DegV"/>
    <property type="match status" value="1"/>
</dbReference>
<dbReference type="Gene3D" id="3.40.50.10170">
    <property type="match status" value="1"/>
</dbReference>